<dbReference type="EMBL" id="JAMWBK010000013">
    <property type="protein sequence ID" value="KAJ8900971.1"/>
    <property type="molecule type" value="Genomic_DNA"/>
</dbReference>
<organism evidence="1 2">
    <name type="scientific">Rhodosorus marinus</name>
    <dbReference type="NCBI Taxonomy" id="101924"/>
    <lineage>
        <taxon>Eukaryota</taxon>
        <taxon>Rhodophyta</taxon>
        <taxon>Stylonematophyceae</taxon>
        <taxon>Stylonematales</taxon>
        <taxon>Stylonemataceae</taxon>
        <taxon>Rhodosorus</taxon>
    </lineage>
</organism>
<sequence>MEWLSRESLARVALHLESRDRLSLALCSRKLYECLDTSLDFHRTCDQISSTLKIGHPDVHGGDVENWIVSCAISDDGGTLSVVSISSYPENGTRWLVEIMKIPQGKKHRLEFSTRGWLVGSGLLLNRLSNNGQVLVIGGVFSQVGDNFQGASLIYFLEFGNDSVKLVRGNIYMAWTDALQCRISPSAQFVAVMGGYEDHYGIHMFTADGSRLCGWLVRYSLLEPSGFAFKAGDELVYLGELDDSNDESVEAWMEQEQPKLWISAPPFGPSSVIKLLPPLPPNRGPPMRFMRLDDSSRIISSGRHFGLLEVFDIRNTEAGCAYDRRFHCRYPDVIVSAEALACFPFLGEGEKQDICLYSIRLENGIQYWTSEDALEEDGENSPGPWIGANGFLAKLPGVRHGSDYLAFDDGSAWYCGTFDGGGIYVGKFLPSPNPGTTIKYTEFERAVVFGDGHNDDIICER</sequence>
<gene>
    <name evidence="1" type="ORF">NDN08_000268</name>
</gene>
<dbReference type="Proteomes" id="UP001157974">
    <property type="component" value="Unassembled WGS sequence"/>
</dbReference>
<evidence type="ECO:0000313" key="2">
    <source>
        <dbReference type="Proteomes" id="UP001157974"/>
    </source>
</evidence>
<evidence type="ECO:0008006" key="3">
    <source>
        <dbReference type="Google" id="ProtNLM"/>
    </source>
</evidence>
<dbReference type="AlphaFoldDB" id="A0AAV8UJY1"/>
<name>A0AAV8UJY1_9RHOD</name>
<comment type="caution">
    <text evidence="1">The sequence shown here is derived from an EMBL/GenBank/DDBJ whole genome shotgun (WGS) entry which is preliminary data.</text>
</comment>
<proteinExistence type="predicted"/>
<protein>
    <recommendedName>
        <fullName evidence="3">F-box domain-containing protein</fullName>
    </recommendedName>
</protein>
<accession>A0AAV8UJY1</accession>
<evidence type="ECO:0000313" key="1">
    <source>
        <dbReference type="EMBL" id="KAJ8900971.1"/>
    </source>
</evidence>
<dbReference type="SUPFAM" id="SSF82171">
    <property type="entry name" value="DPP6 N-terminal domain-like"/>
    <property type="match status" value="1"/>
</dbReference>
<keyword evidence="2" id="KW-1185">Reference proteome</keyword>
<reference evidence="1 2" key="1">
    <citation type="journal article" date="2023" name="Nat. Commun.">
        <title>Origin of minicircular mitochondrial genomes in red algae.</title>
        <authorList>
            <person name="Lee Y."/>
            <person name="Cho C.H."/>
            <person name="Lee Y.M."/>
            <person name="Park S.I."/>
            <person name="Yang J.H."/>
            <person name="West J.A."/>
            <person name="Bhattacharya D."/>
            <person name="Yoon H.S."/>
        </authorList>
    </citation>
    <scope>NUCLEOTIDE SEQUENCE [LARGE SCALE GENOMIC DNA]</scope>
    <source>
        <strain evidence="1 2">CCMP1338</strain>
        <tissue evidence="1">Whole cell</tissue>
    </source>
</reference>